<evidence type="ECO:0000256" key="6">
    <source>
        <dbReference type="SAM" id="MobiDB-lite"/>
    </source>
</evidence>
<reference evidence="8" key="1">
    <citation type="journal article" date="2013" name="Genome Announc.">
        <title>Draft genome sequence of the grapevine dieback fungus Eutypa lata UCR-EL1.</title>
        <authorList>
            <person name="Blanco-Ulate B."/>
            <person name="Rolshausen P.E."/>
            <person name="Cantu D."/>
        </authorList>
    </citation>
    <scope>NUCLEOTIDE SEQUENCE [LARGE SCALE GENOMIC DNA]</scope>
    <source>
        <strain evidence="8">UCR-EL1</strain>
    </source>
</reference>
<comment type="subcellular location">
    <subcellularLocation>
        <location evidence="1">Nucleus</location>
    </subcellularLocation>
</comment>
<dbReference type="InterPro" id="IPR050815">
    <property type="entry name" value="TF_fung"/>
</dbReference>
<evidence type="ECO:0000256" key="4">
    <source>
        <dbReference type="ARBA" id="ARBA00023163"/>
    </source>
</evidence>
<evidence type="ECO:0000313" key="8">
    <source>
        <dbReference type="Proteomes" id="UP000012174"/>
    </source>
</evidence>
<sequence>MFALSQGRVRMCISRIATQADPQVEALLHEVGENKQAEATHDEPIEPANFDFNFDVEEPLTEDVFLQGLDYSLPDASRDGFDPTAWNFAQDPGMADPQQQPMDPPWELMDLVAYRGSNRIFFERQQQFIPIIHPGRYLQAFYSAPHMKPPMSLQYAIWALTSNGHPKYKSYHEIFYQRARKYIDADEMKGYGEHFITIAHAVTTHLPSTEAAFQSGTEMETCSLHDAFKGAKYSSFGSAVIVCHLFNSIIRHVQRRKPNDNPDNYEYGEYWERHREIDNAISSAFMFLPEAFRLPENYRDGTAVHTNLNLHASVICLHHGAIERIDEHDLPGHVKKLSIDRLTMAAQEIINIIKLTGHIASNPKSPLTAMSLYCAASVYIYLSKENQARSHITNLEFITSAMEAIGRNHVITRAFLRQVLLDMEHNHVRYAERIPRLDRLAKELGAQMSNNIPLLARSRVSRHTGVQPPLPGRLPLGKPVGKIIGTGERQNFLGEWSFPGMRSSTFSGPTETATSNKRRRTSHSTTEGYNVTTSGNSELLWGTTIQDPILLTTPPSLSSASMMINPNQAEQSARAPPPTTNPPMAGESATQMNLPHRIGSPAGTGDPDANVPGEPPSQQQQQQQQQENTNSTSNEYGNTKKLGVSINSSIIERFGPRPFTTRGREAGASVSARRGNLGSWDYVSRCMFTQFLHGKTADAEMVGGDDNTGGGGSGGSGGGDGGGMGDGNNLWSNNMGSDPDAEAQVDWSLFATTGASVDVGCLGYGSVSGMGMGSGSGSGGVGEGGGGGGGGGTR</sequence>
<accession>M7SS72</accession>
<organism evidence="7 8">
    <name type="scientific">Eutypa lata (strain UCR-EL1)</name>
    <name type="common">Grapevine dieback disease fungus</name>
    <name type="synonym">Eutypa armeniacae</name>
    <dbReference type="NCBI Taxonomy" id="1287681"/>
    <lineage>
        <taxon>Eukaryota</taxon>
        <taxon>Fungi</taxon>
        <taxon>Dikarya</taxon>
        <taxon>Ascomycota</taxon>
        <taxon>Pezizomycotina</taxon>
        <taxon>Sordariomycetes</taxon>
        <taxon>Xylariomycetidae</taxon>
        <taxon>Xylariales</taxon>
        <taxon>Diatrypaceae</taxon>
        <taxon>Eutypa</taxon>
    </lineage>
</organism>
<dbReference type="KEGG" id="ela:UCREL1_5930"/>
<feature type="compositionally biased region" description="Polar residues" evidence="6">
    <location>
        <begin position="502"/>
        <end position="515"/>
    </location>
</feature>
<keyword evidence="4" id="KW-0804">Transcription</keyword>
<dbReference type="HOGENOM" id="CLU_353742_0_0_1"/>
<evidence type="ECO:0000256" key="3">
    <source>
        <dbReference type="ARBA" id="ARBA00023015"/>
    </source>
</evidence>
<dbReference type="EMBL" id="KB706532">
    <property type="protein sequence ID" value="EMR67077.1"/>
    <property type="molecule type" value="Genomic_DNA"/>
</dbReference>
<keyword evidence="3" id="KW-0805">Transcription regulation</keyword>
<dbReference type="CDD" id="cd12148">
    <property type="entry name" value="fungal_TF_MHR"/>
    <property type="match status" value="1"/>
</dbReference>
<dbReference type="GO" id="GO:0005634">
    <property type="term" value="C:nucleus"/>
    <property type="evidence" value="ECO:0007669"/>
    <property type="project" value="UniProtKB-SubCell"/>
</dbReference>
<gene>
    <name evidence="7" type="ORF">UCREL1_5930</name>
</gene>
<dbReference type="PANTHER" id="PTHR47338:SF10">
    <property type="entry name" value="TRANSCRIPTION FACTOR DOMAIN-CONTAINING PROTEIN-RELATED"/>
    <property type="match status" value="1"/>
</dbReference>
<evidence type="ECO:0000256" key="1">
    <source>
        <dbReference type="ARBA" id="ARBA00004123"/>
    </source>
</evidence>
<dbReference type="AlphaFoldDB" id="M7SS72"/>
<dbReference type="OrthoDB" id="4456959at2759"/>
<dbReference type="PANTHER" id="PTHR47338">
    <property type="entry name" value="ZN(II)2CYS6 TRANSCRIPTION FACTOR (EUROFUNG)-RELATED"/>
    <property type="match status" value="1"/>
</dbReference>
<dbReference type="GO" id="GO:0046872">
    <property type="term" value="F:metal ion binding"/>
    <property type="evidence" value="ECO:0007669"/>
    <property type="project" value="UniProtKB-KW"/>
</dbReference>
<protein>
    <submittedName>
        <fullName evidence="7">Putative binuclear zinc transcription factor protein</fullName>
    </submittedName>
</protein>
<evidence type="ECO:0000256" key="5">
    <source>
        <dbReference type="ARBA" id="ARBA00023242"/>
    </source>
</evidence>
<proteinExistence type="predicted"/>
<feature type="region of interest" description="Disordered" evidence="6">
    <location>
        <begin position="773"/>
        <end position="794"/>
    </location>
</feature>
<feature type="region of interest" description="Disordered" evidence="6">
    <location>
        <begin position="495"/>
        <end position="535"/>
    </location>
</feature>
<dbReference type="Proteomes" id="UP000012174">
    <property type="component" value="Unassembled WGS sequence"/>
</dbReference>
<name>M7SS72_EUTLA</name>
<dbReference type="eggNOG" id="KOG1591">
    <property type="taxonomic scope" value="Eukaryota"/>
</dbReference>
<feature type="region of interest" description="Disordered" evidence="6">
    <location>
        <begin position="567"/>
        <end position="640"/>
    </location>
</feature>
<keyword evidence="5" id="KW-0539">Nucleus</keyword>
<feature type="compositionally biased region" description="Polar residues" evidence="6">
    <location>
        <begin position="627"/>
        <end position="637"/>
    </location>
</feature>
<feature type="compositionally biased region" description="Polar residues" evidence="6">
    <location>
        <begin position="523"/>
        <end position="535"/>
    </location>
</feature>
<keyword evidence="2" id="KW-0479">Metal-binding</keyword>
<evidence type="ECO:0000313" key="7">
    <source>
        <dbReference type="EMBL" id="EMR67077.1"/>
    </source>
</evidence>
<evidence type="ECO:0000256" key="2">
    <source>
        <dbReference type="ARBA" id="ARBA00022723"/>
    </source>
</evidence>
<keyword evidence="8" id="KW-1185">Reference proteome</keyword>
<feature type="region of interest" description="Disordered" evidence="6">
    <location>
        <begin position="703"/>
        <end position="740"/>
    </location>
</feature>
<feature type="compositionally biased region" description="Gly residues" evidence="6">
    <location>
        <begin position="706"/>
        <end position="726"/>
    </location>
</feature>
<dbReference type="GO" id="GO:0000981">
    <property type="term" value="F:DNA-binding transcription factor activity, RNA polymerase II-specific"/>
    <property type="evidence" value="ECO:0007669"/>
    <property type="project" value="InterPro"/>
</dbReference>